<sequence>MLYPLFILKGCLTAVTDIARSVKPYIKELSRQENFCNVHVNVFDPCEIEYLRRYCLKKHCINTLTRADDKISLLANPETHTGYRYGASDIWKHIYAISDDLFYRKIVNGLKFSIFVHICRYYVKIDEKYFVNTSFFFKHFRKADYEDFLWLLRLIYSAFAKLDLSKLKLEEKERQLVTQMKNILNINDKQVLNTRLINNIHVCLDVVNCVSCDKCKLWGKIQFAGLITAIKIHNNTFDNKFDEFVFLVNLMTRLTVTANATSRFFDHRKR</sequence>
<dbReference type="RefSeq" id="XP_008074120.1">
    <property type="nucleotide sequence ID" value="XM_008075929.1"/>
</dbReference>
<evidence type="ECO:0000256" key="12">
    <source>
        <dbReference type="ARBA" id="ARBA00023136"/>
    </source>
</evidence>
<dbReference type="GO" id="GO:0015035">
    <property type="term" value="F:protein-disulfide reductase activity"/>
    <property type="evidence" value="ECO:0007669"/>
    <property type="project" value="InterPro"/>
</dbReference>
<keyword evidence="8" id="KW-0256">Endoplasmic reticulum</keyword>
<name>L2GWJ0_VAVCU</name>
<dbReference type="EMBL" id="GL877418">
    <property type="protein sequence ID" value="ELA47450.1"/>
    <property type="molecule type" value="Genomic_DNA"/>
</dbReference>
<keyword evidence="15" id="KW-0676">Redox-active center</keyword>
<dbReference type="PANTHER" id="PTHR12613">
    <property type="entry name" value="ERO1-RELATED"/>
    <property type="match status" value="1"/>
</dbReference>
<dbReference type="GO" id="GO:0005789">
    <property type="term" value="C:endoplasmic reticulum membrane"/>
    <property type="evidence" value="ECO:0007669"/>
    <property type="project" value="UniProtKB-SubCell"/>
</dbReference>
<evidence type="ECO:0000256" key="14">
    <source>
        <dbReference type="ARBA" id="ARBA00023180"/>
    </source>
</evidence>
<evidence type="ECO:0000256" key="8">
    <source>
        <dbReference type="ARBA" id="ARBA00022824"/>
    </source>
</evidence>
<comment type="cofactor">
    <cofactor evidence="1">
        <name>FAD</name>
        <dbReference type="ChEBI" id="CHEBI:57692"/>
    </cofactor>
</comment>
<dbReference type="GO" id="GO:0071949">
    <property type="term" value="F:FAD binding"/>
    <property type="evidence" value="ECO:0007669"/>
    <property type="project" value="InterPro"/>
</dbReference>
<evidence type="ECO:0000256" key="10">
    <source>
        <dbReference type="ARBA" id="ARBA00022982"/>
    </source>
</evidence>
<dbReference type="FunCoup" id="L2GWJ0">
    <property type="interactions" value="122"/>
</dbReference>
<proteinExistence type="inferred from homology"/>
<dbReference type="HOGENOM" id="CLU_065181_0_0_1"/>
<evidence type="ECO:0000256" key="11">
    <source>
        <dbReference type="ARBA" id="ARBA00023002"/>
    </source>
</evidence>
<reference evidence="17" key="1">
    <citation type="submission" date="2011-03" db="EMBL/GenBank/DDBJ databases">
        <title>The genome sequence of Vavraia culicis strain floridensis.</title>
        <authorList>
            <consortium name="The Broad Institute Genome Sequencing Platform"/>
            <person name="Cuomo C."/>
            <person name="Becnel J."/>
            <person name="Sanscrainte N."/>
            <person name="Young S.K."/>
            <person name="Zeng Q."/>
            <person name="Gargeya S."/>
            <person name="Fitzgerald M."/>
            <person name="Haas B."/>
            <person name="Abouelleil A."/>
            <person name="Alvarado L."/>
            <person name="Arachchi H.M."/>
            <person name="Berlin A."/>
            <person name="Chapman S.B."/>
            <person name="Gearin G."/>
            <person name="Goldberg J."/>
            <person name="Griggs A."/>
            <person name="Gujja S."/>
            <person name="Hansen M."/>
            <person name="Heiman D."/>
            <person name="Howarth C."/>
            <person name="Larimer J."/>
            <person name="Lui A."/>
            <person name="MacDonald P.J.P."/>
            <person name="McCowen C."/>
            <person name="Montmayeur A."/>
            <person name="Murphy C."/>
            <person name="Neiman D."/>
            <person name="Pearson M."/>
            <person name="Priest M."/>
            <person name="Roberts A."/>
            <person name="Saif S."/>
            <person name="Shea T."/>
            <person name="Sisk P."/>
            <person name="Stolte C."/>
            <person name="Sykes S."/>
            <person name="Wortman J."/>
            <person name="Nusbaum C."/>
            <person name="Birren B."/>
        </authorList>
    </citation>
    <scope>NUCLEOTIDE SEQUENCE [LARGE SCALE GENOMIC DNA]</scope>
    <source>
        <strain evidence="17">floridensis</strain>
    </source>
</reference>
<evidence type="ECO:0000256" key="15">
    <source>
        <dbReference type="ARBA" id="ARBA00023284"/>
    </source>
</evidence>
<evidence type="ECO:0000256" key="7">
    <source>
        <dbReference type="ARBA" id="ARBA00022729"/>
    </source>
</evidence>
<dbReference type="VEuPathDB" id="MicrosporidiaDB:VCUG_01101"/>
<evidence type="ECO:0000256" key="1">
    <source>
        <dbReference type="ARBA" id="ARBA00001974"/>
    </source>
</evidence>
<keyword evidence="7" id="KW-0732">Signal</keyword>
<keyword evidence="10" id="KW-0249">Electron transport</keyword>
<protein>
    <recommendedName>
        <fullName evidence="18">Endoplasmic reticulum oxidoreductin 1</fullName>
    </recommendedName>
</protein>
<gene>
    <name evidence="16" type="ORF">VCUG_01101</name>
</gene>
<evidence type="ECO:0000256" key="4">
    <source>
        <dbReference type="ARBA" id="ARBA00011802"/>
    </source>
</evidence>
<dbReference type="Pfam" id="PF04137">
    <property type="entry name" value="ERO1"/>
    <property type="match status" value="1"/>
</dbReference>
<evidence type="ECO:0000256" key="6">
    <source>
        <dbReference type="ARBA" id="ARBA00022630"/>
    </source>
</evidence>
<evidence type="ECO:0008006" key="18">
    <source>
        <dbReference type="Google" id="ProtNLM"/>
    </source>
</evidence>
<evidence type="ECO:0000313" key="17">
    <source>
        <dbReference type="Proteomes" id="UP000011081"/>
    </source>
</evidence>
<keyword evidence="11" id="KW-0560">Oxidoreductase</keyword>
<dbReference type="PANTHER" id="PTHR12613:SF0">
    <property type="entry name" value="ERO1-LIKE PROTEIN"/>
    <property type="match status" value="1"/>
</dbReference>
<keyword evidence="6" id="KW-0285">Flavoprotein</keyword>
<keyword evidence="17" id="KW-1185">Reference proteome</keyword>
<dbReference type="OMA" id="KESEQFY"/>
<dbReference type="SUPFAM" id="SSF110019">
    <property type="entry name" value="ERO1-like"/>
    <property type="match status" value="1"/>
</dbReference>
<evidence type="ECO:0000256" key="3">
    <source>
        <dbReference type="ARBA" id="ARBA00008277"/>
    </source>
</evidence>
<evidence type="ECO:0000313" key="16">
    <source>
        <dbReference type="EMBL" id="ELA47450.1"/>
    </source>
</evidence>
<comment type="subunit">
    <text evidence="4">May function both as a monomer and a homodimer.</text>
</comment>
<evidence type="ECO:0000256" key="13">
    <source>
        <dbReference type="ARBA" id="ARBA00023157"/>
    </source>
</evidence>
<dbReference type="GO" id="GO:0034975">
    <property type="term" value="P:protein folding in endoplasmic reticulum"/>
    <property type="evidence" value="ECO:0007669"/>
    <property type="project" value="InterPro"/>
</dbReference>
<comment type="similarity">
    <text evidence="3">Belongs to the EROs family.</text>
</comment>
<dbReference type="Proteomes" id="UP000011081">
    <property type="component" value="Unassembled WGS sequence"/>
</dbReference>
<accession>L2GWJ0</accession>
<dbReference type="InParanoid" id="L2GWJ0"/>
<comment type="subcellular location">
    <subcellularLocation>
        <location evidence="2">Endoplasmic reticulum membrane</location>
        <topology evidence="2">Peripheral membrane protein</topology>
        <orientation evidence="2">Lumenal side</orientation>
    </subcellularLocation>
</comment>
<evidence type="ECO:0000256" key="9">
    <source>
        <dbReference type="ARBA" id="ARBA00022827"/>
    </source>
</evidence>
<dbReference type="STRING" id="948595.L2GWJ0"/>
<keyword evidence="5" id="KW-0813">Transport</keyword>
<keyword evidence="14" id="KW-0325">Glycoprotein</keyword>
<keyword evidence="12" id="KW-0472">Membrane</keyword>
<dbReference type="AlphaFoldDB" id="L2GWJ0"/>
<dbReference type="GeneID" id="19878983"/>
<keyword evidence="13" id="KW-1015">Disulfide bond</keyword>
<evidence type="ECO:0000256" key="2">
    <source>
        <dbReference type="ARBA" id="ARBA00004367"/>
    </source>
</evidence>
<dbReference type="InterPro" id="IPR037192">
    <property type="entry name" value="ERO1-like_sf"/>
</dbReference>
<dbReference type="InterPro" id="IPR007266">
    <property type="entry name" value="Ero1"/>
</dbReference>
<organism evidence="16 17">
    <name type="scientific">Vavraia culicis (isolate floridensis)</name>
    <name type="common">Microsporidian parasite</name>
    <dbReference type="NCBI Taxonomy" id="948595"/>
    <lineage>
        <taxon>Eukaryota</taxon>
        <taxon>Fungi</taxon>
        <taxon>Fungi incertae sedis</taxon>
        <taxon>Microsporidia</taxon>
        <taxon>Pleistophoridae</taxon>
        <taxon>Vavraia</taxon>
    </lineage>
</organism>
<dbReference type="OrthoDB" id="269384at2759"/>
<dbReference type="GO" id="GO:0016972">
    <property type="term" value="F:thiol oxidase activity"/>
    <property type="evidence" value="ECO:0007669"/>
    <property type="project" value="InterPro"/>
</dbReference>
<keyword evidence="9" id="KW-0274">FAD</keyword>
<evidence type="ECO:0000256" key="5">
    <source>
        <dbReference type="ARBA" id="ARBA00022448"/>
    </source>
</evidence>